<organism evidence="2 3">
    <name type="scientific">Enterobacillus tribolii</name>
    <dbReference type="NCBI Taxonomy" id="1487935"/>
    <lineage>
        <taxon>Bacteria</taxon>
        <taxon>Pseudomonadati</taxon>
        <taxon>Pseudomonadota</taxon>
        <taxon>Gammaproteobacteria</taxon>
        <taxon>Enterobacterales</taxon>
        <taxon>Hafniaceae</taxon>
        <taxon>Enterobacillus</taxon>
    </lineage>
</organism>
<reference evidence="2 3" key="1">
    <citation type="submission" date="2018-07" db="EMBL/GenBank/DDBJ databases">
        <title>Genomic Encyclopedia of Type Strains, Phase IV (KMG-IV): sequencing the most valuable type-strain genomes for metagenomic binning, comparative biology and taxonomic classification.</title>
        <authorList>
            <person name="Goeker M."/>
        </authorList>
    </citation>
    <scope>NUCLEOTIDE SEQUENCE [LARGE SCALE GENOMIC DNA]</scope>
    <source>
        <strain evidence="2 3">DSM 103736</strain>
    </source>
</reference>
<feature type="chain" id="PRO_5016713691" evidence="1">
    <location>
        <begin position="25"/>
        <end position="114"/>
    </location>
</feature>
<accession>A0A370QHL5</accession>
<keyword evidence="3" id="KW-1185">Reference proteome</keyword>
<dbReference type="AlphaFoldDB" id="A0A370QHL5"/>
<dbReference type="EMBL" id="QRAP01000008">
    <property type="protein sequence ID" value="RDK87832.1"/>
    <property type="molecule type" value="Genomic_DNA"/>
</dbReference>
<name>A0A370QHL5_9GAMM</name>
<keyword evidence="1" id="KW-0732">Signal</keyword>
<evidence type="ECO:0000313" key="3">
    <source>
        <dbReference type="Proteomes" id="UP000254848"/>
    </source>
</evidence>
<evidence type="ECO:0000313" key="2">
    <source>
        <dbReference type="EMBL" id="RDK87832.1"/>
    </source>
</evidence>
<feature type="signal peptide" evidence="1">
    <location>
        <begin position="1"/>
        <end position="24"/>
    </location>
</feature>
<dbReference type="OrthoDB" id="9760892at2"/>
<protein>
    <submittedName>
        <fullName evidence="2">Uncharacterized protein</fullName>
    </submittedName>
</protein>
<sequence>MILPAVRRSALLLGGLLLSASSLAMDTSVILVNPTGISVLDGQARYQDAQGKWHDAGSVNQPDNRLPTHGRKLNNIRMDDNAVSDVRLQPIRATSRQVRPYVILTSTRVNGQTY</sequence>
<comment type="caution">
    <text evidence="2">The sequence shown here is derived from an EMBL/GenBank/DDBJ whole genome shotgun (WGS) entry which is preliminary data.</text>
</comment>
<evidence type="ECO:0000256" key="1">
    <source>
        <dbReference type="SAM" id="SignalP"/>
    </source>
</evidence>
<proteinExistence type="predicted"/>
<dbReference type="Proteomes" id="UP000254848">
    <property type="component" value="Unassembled WGS sequence"/>
</dbReference>
<dbReference type="RefSeq" id="WP_115459592.1">
    <property type="nucleotide sequence ID" value="NZ_QRAP01000008.1"/>
</dbReference>
<gene>
    <name evidence="2" type="ORF">C8D90_108100</name>
</gene>